<proteinExistence type="predicted"/>
<comment type="caution">
    <text evidence="1">The sequence shown here is derived from an EMBL/GenBank/DDBJ whole genome shotgun (WGS) entry which is preliminary data.</text>
</comment>
<dbReference type="RefSeq" id="WP_238722438.1">
    <property type="nucleotide sequence ID" value="NZ_JAHQCW010000030.1"/>
</dbReference>
<dbReference type="InterPro" id="IPR025051">
    <property type="entry name" value="DUF3990"/>
</dbReference>
<dbReference type="Proteomes" id="UP000712157">
    <property type="component" value="Unassembled WGS sequence"/>
</dbReference>
<reference evidence="1" key="1">
    <citation type="submission" date="2021-06" db="EMBL/GenBank/DDBJ databases">
        <title>Description of novel taxa of the family Lachnospiraceae.</title>
        <authorList>
            <person name="Chaplin A.V."/>
            <person name="Sokolova S.R."/>
            <person name="Pikina A.P."/>
            <person name="Korzhanova M."/>
            <person name="Belova V."/>
            <person name="Korostin D."/>
            <person name="Efimov B.A."/>
        </authorList>
    </citation>
    <scope>NUCLEOTIDE SEQUENCE</scope>
    <source>
        <strain evidence="1">ASD5720</strain>
    </source>
</reference>
<name>A0A949JZM5_9FIRM</name>
<sequence>MILYHGSYLEIAEPDLLHSRPNVDFGRGFYVTPLYEQAAKWCGKFKRRGKDGIISRYAYEESREAELKTLKFDSYSEDWLDFILKCRSGKDATDYDLVVGGVANDKVFNTVELFFDGLIDKKEAVKRLRYERTNLQNCFRTAKALELLHFEGSEMI</sequence>
<gene>
    <name evidence="1" type="ORF">KTH89_16570</name>
</gene>
<organism evidence="1 2">
    <name type="scientific">Diplocloster agilis</name>
    <dbReference type="NCBI Taxonomy" id="2850323"/>
    <lineage>
        <taxon>Bacteria</taxon>
        <taxon>Bacillati</taxon>
        <taxon>Bacillota</taxon>
        <taxon>Clostridia</taxon>
        <taxon>Lachnospirales</taxon>
        <taxon>Lachnospiraceae</taxon>
        <taxon>Diplocloster</taxon>
    </lineage>
</organism>
<dbReference type="EMBL" id="JAHQCW010000030">
    <property type="protein sequence ID" value="MBU9738158.1"/>
    <property type="molecule type" value="Genomic_DNA"/>
</dbReference>
<dbReference type="Pfam" id="PF13151">
    <property type="entry name" value="DUF3990"/>
    <property type="match status" value="1"/>
</dbReference>
<evidence type="ECO:0000313" key="1">
    <source>
        <dbReference type="EMBL" id="MBU9738158.1"/>
    </source>
</evidence>
<dbReference type="AlphaFoldDB" id="A0A949JZM5"/>
<evidence type="ECO:0000313" key="2">
    <source>
        <dbReference type="Proteomes" id="UP000712157"/>
    </source>
</evidence>
<protein>
    <submittedName>
        <fullName evidence="1">DUF3990 domain-containing protein</fullName>
    </submittedName>
</protein>
<keyword evidence="2" id="KW-1185">Reference proteome</keyword>
<accession>A0A949JZM5</accession>